<dbReference type="SFLD" id="SFLDS00003">
    <property type="entry name" value="Haloacid_Dehalogenase"/>
    <property type="match status" value="1"/>
</dbReference>
<dbReference type="Pfam" id="PF00122">
    <property type="entry name" value="E1-E2_ATPase"/>
    <property type="match status" value="1"/>
</dbReference>
<evidence type="ECO:0000313" key="19">
    <source>
        <dbReference type="Proteomes" id="UP000008743"/>
    </source>
</evidence>
<evidence type="ECO:0000256" key="5">
    <source>
        <dbReference type="ARBA" id="ARBA00022692"/>
    </source>
</evidence>
<feature type="transmembrane region" description="Helical" evidence="15">
    <location>
        <begin position="247"/>
        <end position="267"/>
    </location>
</feature>
<feature type="transmembrane region" description="Helical" evidence="15">
    <location>
        <begin position="279"/>
        <end position="300"/>
    </location>
</feature>
<keyword evidence="11 15" id="KW-1133">Transmembrane helix</keyword>
<feature type="transmembrane region" description="Helical" evidence="15">
    <location>
        <begin position="559"/>
        <end position="581"/>
    </location>
</feature>
<evidence type="ECO:0000256" key="14">
    <source>
        <dbReference type="ARBA" id="ARBA00023136"/>
    </source>
</evidence>
<dbReference type="PROSITE" id="PS01047">
    <property type="entry name" value="HMA_1"/>
    <property type="match status" value="2"/>
</dbReference>
<dbReference type="SUPFAM" id="SSF55008">
    <property type="entry name" value="HMA, heavy metal-associated domain"/>
    <property type="match status" value="2"/>
</dbReference>
<dbReference type="OrthoDB" id="432719at2759"/>
<sequence length="1180" mass="126495">MARLLPSSPQPLSPQPPPSLARIDVRITGMTCASCVNAIESGVLELGLAAAGATSKTAETAIPSASVALATSRGTFTYDPSRVKHTDIVDKINDMGFEAEAIGGPVPLRNNQFNAPTDAAAGTGVAGATSAHPSSTSTKPHSSHVPVLDASASVEIAIVGMTCSSCVNTIESNLMDNPKGVTFATVSLATNKGRFDYNPDLTGPRDIIAAIEDLGFEASLVDSKASDETTREMLSHESEVRTWRRRIFICLVFSLPAMICMIILTRIPETNAKLMMQPIPGLSWMNALMITFAFPLQVLVGRHFYRSAFGALLHKSANMDVLIVLGTTLALLYSLFVVAIAIFSGIMASSDSMASPMLTEPHTFFEAAPMLLTFVCIGRYIENKAKGRTSSALAKLLTLKATTATLLTLDPASGHVTSEKAIHPDLVQRGDLLKIVAGERIPVDGTVESGRAFVDESMLTGESIPVTKNEGSTLFGGTMLQSGTLRMRATNVGQDTALSKIARLVEQAQMSKPPIQQLADRLAGRFVPFIVCLSIVTFFVWLILCLCKAVQPTDDMTDVGFALLFAISTLVIACPCALGLATPTAVMVGTGVGATLGILIKGGSALELAAKVDSVVFDKTGTLTTGVLSVSRVEMLVPESQCSQRELLELAGLAEADSEHSIAVAIVKHAREMTNLPLLSGSASEFEMVPGLGVKCRVTPSRPIAVSAVKPQQQQQHQQQFAKTLSANLVLVGNRAWMAQNGIFVTPTAEDHMAAFERQGKTAVLVAADEILVGILVVHDGIRPEAPAAIEALRRMKVEVCMITGDNHRTAKNIAARVGITKVWAEALPASKAELVRRLQQQGRSVAMVGDGINDSPALAQADVGIAIGHGTDIAIEAADIVLVRNNIADVSVALSLSRITLRRIWLNFGWALVYNMLCVPIAAGALMPLGFWLHPVYASAAMALSSSSVVLSSLMLRTFKRPAFAADDVDYRESDSWDALEALGPATDDDFDDTDDESGSPAPKRMERMSWRTLWRDGVLVGVVSLLVFGCFFAIDLPLRVTRWTCGTTWRFPSESNSPRSYAIRRKVARRTKNGFSALKTEDDDENDEAVVVNSDSSTKLRRRVVDQQGGDSDDEDTAWMNDKGKKNKQSQLQLKSFGKKRSASRSASASSLLEKTSDDDDDDDDADESVLFSVNVRR</sequence>
<dbReference type="FunCoup" id="A0A0D2VSY9">
    <property type="interactions" value="296"/>
</dbReference>
<dbReference type="PANTHER" id="PTHR43520">
    <property type="entry name" value="ATP7, ISOFORM B"/>
    <property type="match status" value="1"/>
</dbReference>
<dbReference type="Gene3D" id="3.40.50.1000">
    <property type="entry name" value="HAD superfamily/HAD-like"/>
    <property type="match status" value="1"/>
</dbReference>
<reference evidence="19" key="1">
    <citation type="submission" date="2011-02" db="EMBL/GenBank/DDBJ databases">
        <title>The Genome Sequence of Capsaspora owczarzaki ATCC 30864.</title>
        <authorList>
            <person name="Russ C."/>
            <person name="Cuomo C."/>
            <person name="Burger G."/>
            <person name="Gray M.W."/>
            <person name="Holland P.W.H."/>
            <person name="King N."/>
            <person name="Lang F.B.F."/>
            <person name="Roger A.J."/>
            <person name="Ruiz-Trillo I."/>
            <person name="Young S.K."/>
            <person name="Zeng Q."/>
            <person name="Gargeya S."/>
            <person name="Alvarado L."/>
            <person name="Berlin A."/>
            <person name="Chapman S.B."/>
            <person name="Chen Z."/>
            <person name="Freedman E."/>
            <person name="Gellesch M."/>
            <person name="Goldberg J."/>
            <person name="Griggs A."/>
            <person name="Gujja S."/>
            <person name="Heilman E."/>
            <person name="Heiman D."/>
            <person name="Howarth C."/>
            <person name="Mehta T."/>
            <person name="Neiman D."/>
            <person name="Pearson M."/>
            <person name="Roberts A."/>
            <person name="Saif S."/>
            <person name="Shea T."/>
            <person name="Shenoy N."/>
            <person name="Sisk P."/>
            <person name="Stolte C."/>
            <person name="Sykes S."/>
            <person name="White J."/>
            <person name="Yandava C."/>
            <person name="Haas B."/>
            <person name="Nusbaum C."/>
            <person name="Birren B."/>
        </authorList>
    </citation>
    <scope>NUCLEOTIDE SEQUENCE</scope>
    <source>
        <strain evidence="19">ATCC 30864</strain>
    </source>
</reference>
<dbReference type="SUPFAM" id="SSF81665">
    <property type="entry name" value="Calcium ATPase, transmembrane domain M"/>
    <property type="match status" value="1"/>
</dbReference>
<dbReference type="FunFam" id="2.70.150.10:FF:000002">
    <property type="entry name" value="Copper-transporting ATPase 1, putative"/>
    <property type="match status" value="1"/>
</dbReference>
<dbReference type="eggNOG" id="KOG0207">
    <property type="taxonomic scope" value="Eukaryota"/>
</dbReference>
<dbReference type="GO" id="GO:0015677">
    <property type="term" value="P:copper ion import"/>
    <property type="evidence" value="ECO:0007669"/>
    <property type="project" value="TreeGrafter"/>
</dbReference>
<dbReference type="InterPro" id="IPR044492">
    <property type="entry name" value="P_typ_ATPase_HD_dom"/>
</dbReference>
<dbReference type="RefSeq" id="XP_004346657.1">
    <property type="nucleotide sequence ID" value="XM_004346607.2"/>
</dbReference>
<evidence type="ECO:0000256" key="12">
    <source>
        <dbReference type="ARBA" id="ARBA00023008"/>
    </source>
</evidence>
<name>A0A0D2VSY9_CAPO3</name>
<dbReference type="InParanoid" id="A0A0D2VSY9"/>
<feature type="compositionally biased region" description="Acidic residues" evidence="16">
    <location>
        <begin position="988"/>
        <end position="999"/>
    </location>
</feature>
<dbReference type="SUPFAM" id="SSF81653">
    <property type="entry name" value="Calcium ATPase, transduction domain A"/>
    <property type="match status" value="1"/>
</dbReference>
<feature type="compositionally biased region" description="Acidic residues" evidence="16">
    <location>
        <begin position="1159"/>
        <end position="1170"/>
    </location>
</feature>
<feature type="transmembrane region" description="Helical" evidence="15">
    <location>
        <begin position="321"/>
        <end position="343"/>
    </location>
</feature>
<evidence type="ECO:0000256" key="7">
    <source>
        <dbReference type="ARBA" id="ARBA00022737"/>
    </source>
</evidence>
<keyword evidence="5 15" id="KW-0812">Transmembrane</keyword>
<evidence type="ECO:0000256" key="1">
    <source>
        <dbReference type="ARBA" id="ARBA00004127"/>
    </source>
</evidence>
<dbReference type="CDD" id="cd00371">
    <property type="entry name" value="HMA"/>
    <property type="match status" value="2"/>
</dbReference>
<dbReference type="PROSITE" id="PS00154">
    <property type="entry name" value="ATPASE_E1_E2"/>
    <property type="match status" value="1"/>
</dbReference>
<evidence type="ECO:0000259" key="17">
    <source>
        <dbReference type="PROSITE" id="PS50846"/>
    </source>
</evidence>
<evidence type="ECO:0000256" key="10">
    <source>
        <dbReference type="ARBA" id="ARBA00022967"/>
    </source>
</evidence>
<evidence type="ECO:0000256" key="11">
    <source>
        <dbReference type="ARBA" id="ARBA00022989"/>
    </source>
</evidence>
<dbReference type="CDD" id="cd02094">
    <property type="entry name" value="P-type_ATPase_Cu-like"/>
    <property type="match status" value="1"/>
</dbReference>
<dbReference type="SUPFAM" id="SSF56784">
    <property type="entry name" value="HAD-like"/>
    <property type="match status" value="1"/>
</dbReference>
<keyword evidence="12" id="KW-0186">Copper</keyword>
<dbReference type="InterPro" id="IPR018303">
    <property type="entry name" value="ATPase_P-typ_P_site"/>
</dbReference>
<evidence type="ECO:0000256" key="15">
    <source>
        <dbReference type="RuleBase" id="RU362081"/>
    </source>
</evidence>
<keyword evidence="4" id="KW-0813">Transport</keyword>
<dbReference type="GO" id="GO:0005802">
    <property type="term" value="C:trans-Golgi network"/>
    <property type="evidence" value="ECO:0007669"/>
    <property type="project" value="TreeGrafter"/>
</dbReference>
<dbReference type="InterPro" id="IPR001757">
    <property type="entry name" value="P_typ_ATPase"/>
</dbReference>
<feature type="region of interest" description="Disordered" evidence="16">
    <location>
        <begin position="984"/>
        <end position="1005"/>
    </location>
</feature>
<feature type="compositionally biased region" description="Low complexity" evidence="16">
    <location>
        <begin position="115"/>
        <end position="144"/>
    </location>
</feature>
<dbReference type="InterPro" id="IPR027256">
    <property type="entry name" value="P-typ_ATPase_IB"/>
</dbReference>
<dbReference type="NCBIfam" id="TIGR01494">
    <property type="entry name" value="ATPase_P-type"/>
    <property type="match status" value="2"/>
</dbReference>
<dbReference type="InterPro" id="IPR036412">
    <property type="entry name" value="HAD-like_sf"/>
</dbReference>
<dbReference type="InterPro" id="IPR059000">
    <property type="entry name" value="ATPase_P-type_domA"/>
</dbReference>
<dbReference type="GO" id="GO:0140581">
    <property type="term" value="F:P-type monovalent copper transporter activity"/>
    <property type="evidence" value="ECO:0007669"/>
    <property type="project" value="UniProtKB-EC"/>
</dbReference>
<dbReference type="InterPro" id="IPR023214">
    <property type="entry name" value="HAD_sf"/>
</dbReference>
<keyword evidence="10" id="KW-1278">Translocase</keyword>
<dbReference type="Pfam" id="PF00403">
    <property type="entry name" value="HMA"/>
    <property type="match status" value="2"/>
</dbReference>
<comment type="similarity">
    <text evidence="2 15">Belongs to the cation transport ATPase (P-type) (TC 3.A.3) family. Type IB subfamily.</text>
</comment>
<protein>
    <recommendedName>
        <fullName evidence="3">P-type Cu(+) transporter</fullName>
        <ecNumber evidence="3">7.2.2.8</ecNumber>
    </recommendedName>
</protein>
<dbReference type="Proteomes" id="UP000008743">
    <property type="component" value="Unassembled WGS sequence"/>
</dbReference>
<evidence type="ECO:0000256" key="2">
    <source>
        <dbReference type="ARBA" id="ARBA00006024"/>
    </source>
</evidence>
<evidence type="ECO:0000256" key="4">
    <source>
        <dbReference type="ARBA" id="ARBA00022448"/>
    </source>
</evidence>
<dbReference type="InterPro" id="IPR023299">
    <property type="entry name" value="ATPase_P-typ_cyto_dom_N"/>
</dbReference>
<evidence type="ECO:0000256" key="9">
    <source>
        <dbReference type="ARBA" id="ARBA00022840"/>
    </source>
</evidence>
<dbReference type="NCBIfam" id="TIGR01525">
    <property type="entry name" value="ATPase-IB_hvy"/>
    <property type="match status" value="1"/>
</dbReference>
<dbReference type="GO" id="GO:0043682">
    <property type="term" value="F:P-type divalent copper transporter activity"/>
    <property type="evidence" value="ECO:0007669"/>
    <property type="project" value="TreeGrafter"/>
</dbReference>
<gene>
    <name evidence="18" type="ORF">CAOG_004972</name>
</gene>
<dbReference type="PROSITE" id="PS50846">
    <property type="entry name" value="HMA_2"/>
    <property type="match status" value="2"/>
</dbReference>
<dbReference type="GO" id="GO:0005524">
    <property type="term" value="F:ATP binding"/>
    <property type="evidence" value="ECO:0007669"/>
    <property type="project" value="UniProtKB-UniRule"/>
</dbReference>
<dbReference type="SFLD" id="SFLDG00002">
    <property type="entry name" value="C1.7:_P-type_atpase_like"/>
    <property type="match status" value="1"/>
</dbReference>
<feature type="domain" description="HMA" evidence="17">
    <location>
        <begin position="21"/>
        <end position="100"/>
    </location>
</feature>
<dbReference type="InterPro" id="IPR023298">
    <property type="entry name" value="ATPase_P-typ_TM_dom_sf"/>
</dbReference>
<evidence type="ECO:0000256" key="13">
    <source>
        <dbReference type="ARBA" id="ARBA00023065"/>
    </source>
</evidence>
<dbReference type="InterPro" id="IPR008250">
    <property type="entry name" value="ATPase_P-typ_transduc_dom_A_sf"/>
</dbReference>
<dbReference type="InterPro" id="IPR017969">
    <property type="entry name" value="Heavy-metal-associated_CS"/>
</dbReference>
<dbReference type="PANTHER" id="PTHR43520:SF8">
    <property type="entry name" value="P-TYPE CU(+) TRANSPORTER"/>
    <property type="match status" value="1"/>
</dbReference>
<feature type="region of interest" description="Disordered" evidence="16">
    <location>
        <begin position="112"/>
        <end position="144"/>
    </location>
</feature>
<keyword evidence="13" id="KW-0406">Ion transport</keyword>
<dbReference type="GO" id="GO:0005886">
    <property type="term" value="C:plasma membrane"/>
    <property type="evidence" value="ECO:0007669"/>
    <property type="project" value="TreeGrafter"/>
</dbReference>
<evidence type="ECO:0000256" key="8">
    <source>
        <dbReference type="ARBA" id="ARBA00022741"/>
    </source>
</evidence>
<dbReference type="EC" id="7.2.2.8" evidence="3"/>
<dbReference type="InterPro" id="IPR036163">
    <property type="entry name" value="HMA_dom_sf"/>
</dbReference>
<keyword evidence="9 15" id="KW-0067">ATP-binding</keyword>
<dbReference type="OMA" id="PNSWISG"/>
<keyword evidence="19" id="KW-1185">Reference proteome</keyword>
<keyword evidence="6 15" id="KW-0479">Metal-binding</keyword>
<evidence type="ECO:0000256" key="6">
    <source>
        <dbReference type="ARBA" id="ARBA00022723"/>
    </source>
</evidence>
<accession>A0A0D2VSY9</accession>
<evidence type="ECO:0000256" key="16">
    <source>
        <dbReference type="SAM" id="MobiDB-lite"/>
    </source>
</evidence>
<feature type="domain" description="HMA" evidence="17">
    <location>
        <begin position="152"/>
        <end position="219"/>
    </location>
</feature>
<organism evidence="18 19">
    <name type="scientific">Capsaspora owczarzaki (strain ATCC 30864)</name>
    <dbReference type="NCBI Taxonomy" id="595528"/>
    <lineage>
        <taxon>Eukaryota</taxon>
        <taxon>Filasterea</taxon>
        <taxon>Capsaspora</taxon>
    </lineage>
</organism>
<feature type="transmembrane region" description="Helical" evidence="15">
    <location>
        <begin position="937"/>
        <end position="957"/>
    </location>
</feature>
<dbReference type="SUPFAM" id="SSF81660">
    <property type="entry name" value="Metal cation-transporting ATPase, ATP-binding domain N"/>
    <property type="match status" value="1"/>
</dbReference>
<dbReference type="Gene3D" id="3.40.1110.10">
    <property type="entry name" value="Calcium-transporting ATPase, cytoplasmic domain N"/>
    <property type="match status" value="1"/>
</dbReference>
<feature type="transmembrane region" description="Helical" evidence="15">
    <location>
        <begin position="905"/>
        <end position="931"/>
    </location>
</feature>
<dbReference type="FunFam" id="3.40.50.1000:FF:000031">
    <property type="entry name" value="Probable copper-transporting ATPase HMA5"/>
    <property type="match status" value="1"/>
</dbReference>
<evidence type="ECO:0000313" key="18">
    <source>
        <dbReference type="EMBL" id="KJE94312.1"/>
    </source>
</evidence>
<dbReference type="PRINTS" id="PR00119">
    <property type="entry name" value="CATATPASE"/>
</dbReference>
<feature type="transmembrane region" description="Helical" evidence="15">
    <location>
        <begin position="1015"/>
        <end position="1036"/>
    </location>
</feature>
<dbReference type="PhylomeDB" id="A0A0D2VSY9"/>
<dbReference type="GO" id="GO:0016887">
    <property type="term" value="F:ATP hydrolysis activity"/>
    <property type="evidence" value="ECO:0007669"/>
    <property type="project" value="InterPro"/>
</dbReference>
<evidence type="ECO:0000256" key="3">
    <source>
        <dbReference type="ARBA" id="ARBA00012517"/>
    </source>
</evidence>
<dbReference type="GO" id="GO:0005507">
    <property type="term" value="F:copper ion binding"/>
    <property type="evidence" value="ECO:0007669"/>
    <property type="project" value="TreeGrafter"/>
</dbReference>
<comment type="subcellular location">
    <subcellularLocation>
        <location evidence="1">Endomembrane system</location>
        <topology evidence="1">Multi-pass membrane protein</topology>
    </subcellularLocation>
    <subcellularLocation>
        <location evidence="15">Membrane</location>
    </subcellularLocation>
</comment>
<feature type="transmembrane region" description="Helical" evidence="15">
    <location>
        <begin position="522"/>
        <end position="544"/>
    </location>
</feature>
<dbReference type="SFLD" id="SFLDF00027">
    <property type="entry name" value="p-type_atpase"/>
    <property type="match status" value="1"/>
</dbReference>
<dbReference type="GO" id="GO:0055070">
    <property type="term" value="P:copper ion homeostasis"/>
    <property type="evidence" value="ECO:0007669"/>
    <property type="project" value="TreeGrafter"/>
</dbReference>
<dbReference type="Gene3D" id="3.30.70.100">
    <property type="match status" value="2"/>
</dbReference>
<dbReference type="STRING" id="595528.A0A0D2VSY9"/>
<dbReference type="FunFam" id="3.30.70.100:FF:000001">
    <property type="entry name" value="ATPase copper transporting beta"/>
    <property type="match status" value="2"/>
</dbReference>
<proteinExistence type="inferred from homology"/>
<dbReference type="InterPro" id="IPR006121">
    <property type="entry name" value="HMA_dom"/>
</dbReference>
<keyword evidence="7" id="KW-0677">Repeat</keyword>
<dbReference type="Gene3D" id="2.70.150.10">
    <property type="entry name" value="Calcium-transporting ATPase, cytoplasmic transduction domain A"/>
    <property type="match status" value="1"/>
</dbReference>
<dbReference type="Pfam" id="PF00702">
    <property type="entry name" value="Hydrolase"/>
    <property type="match status" value="1"/>
</dbReference>
<keyword evidence="8 15" id="KW-0547">Nucleotide-binding</keyword>
<keyword evidence="14 15" id="KW-0472">Membrane</keyword>
<dbReference type="EMBL" id="KE346367">
    <property type="protein sequence ID" value="KJE94312.1"/>
    <property type="molecule type" value="Genomic_DNA"/>
</dbReference>
<feature type="transmembrane region" description="Helical" evidence="15">
    <location>
        <begin position="363"/>
        <end position="381"/>
    </location>
</feature>
<feature type="region of interest" description="Disordered" evidence="16">
    <location>
        <begin position="1105"/>
        <end position="1180"/>
    </location>
</feature>
<dbReference type="AlphaFoldDB" id="A0A0D2VSY9"/>